<accession>A0A6L2M5T7</accession>
<dbReference type="InterPro" id="IPR046960">
    <property type="entry name" value="PPR_At4g14850-like_plant"/>
</dbReference>
<sequence>MVPVKRNDLLTVCKEGKLKEAIELLVKGFIHFEATQKEYGISSKIEHYLGLIGRYGKPGNLAKALEYILTLPFEPIAEIWEAVMNYTRIHGDIDLEDRFEEILINLDPLKVYPKKISTPLPNTAISMLEGKYRVGEFRNLTLYKDEEKLRAANKEQSYVPDTRYVLHDM</sequence>
<comment type="caution">
    <text evidence="1">The sequence shown here is derived from an EMBL/GenBank/DDBJ whole genome shotgun (WGS) entry which is preliminary data.</text>
</comment>
<dbReference type="PANTHER" id="PTHR47926:SF353">
    <property type="entry name" value="DYW DOMAIN-CONTAINING PROTEIN"/>
    <property type="match status" value="1"/>
</dbReference>
<reference evidence="1" key="1">
    <citation type="journal article" date="2019" name="Sci. Rep.">
        <title>Draft genome of Tanacetum cinerariifolium, the natural source of mosquito coil.</title>
        <authorList>
            <person name="Yamashiro T."/>
            <person name="Shiraishi A."/>
            <person name="Satake H."/>
            <person name="Nakayama K."/>
        </authorList>
    </citation>
    <scope>NUCLEOTIDE SEQUENCE</scope>
</reference>
<dbReference type="GO" id="GO:0003723">
    <property type="term" value="F:RNA binding"/>
    <property type="evidence" value="ECO:0007669"/>
    <property type="project" value="InterPro"/>
</dbReference>
<dbReference type="PANTHER" id="PTHR47926">
    <property type="entry name" value="PENTATRICOPEPTIDE REPEAT-CONTAINING PROTEIN"/>
    <property type="match status" value="1"/>
</dbReference>
<protein>
    <submittedName>
        <fullName evidence="1">Pentatricopeptide repeat-containing protein At2g15690</fullName>
    </submittedName>
</protein>
<gene>
    <name evidence="1" type="ORF">Tci_041249</name>
</gene>
<proteinExistence type="predicted"/>
<dbReference type="AlphaFoldDB" id="A0A6L2M5T7"/>
<name>A0A6L2M5T7_TANCI</name>
<organism evidence="1">
    <name type="scientific">Tanacetum cinerariifolium</name>
    <name type="common">Dalmatian daisy</name>
    <name type="synonym">Chrysanthemum cinerariifolium</name>
    <dbReference type="NCBI Taxonomy" id="118510"/>
    <lineage>
        <taxon>Eukaryota</taxon>
        <taxon>Viridiplantae</taxon>
        <taxon>Streptophyta</taxon>
        <taxon>Embryophyta</taxon>
        <taxon>Tracheophyta</taxon>
        <taxon>Spermatophyta</taxon>
        <taxon>Magnoliopsida</taxon>
        <taxon>eudicotyledons</taxon>
        <taxon>Gunneridae</taxon>
        <taxon>Pentapetalae</taxon>
        <taxon>asterids</taxon>
        <taxon>campanulids</taxon>
        <taxon>Asterales</taxon>
        <taxon>Asteraceae</taxon>
        <taxon>Asteroideae</taxon>
        <taxon>Anthemideae</taxon>
        <taxon>Anthemidinae</taxon>
        <taxon>Tanacetum</taxon>
    </lineage>
</organism>
<dbReference type="GO" id="GO:0009451">
    <property type="term" value="P:RNA modification"/>
    <property type="evidence" value="ECO:0007669"/>
    <property type="project" value="InterPro"/>
</dbReference>
<evidence type="ECO:0000313" key="1">
    <source>
        <dbReference type="EMBL" id="GEU69271.1"/>
    </source>
</evidence>
<dbReference type="EMBL" id="BKCJ010005905">
    <property type="protein sequence ID" value="GEU69271.1"/>
    <property type="molecule type" value="Genomic_DNA"/>
</dbReference>